<gene>
    <name evidence="1" type="ORF">H1191_12325</name>
</gene>
<evidence type="ECO:0000313" key="1">
    <source>
        <dbReference type="EMBL" id="MBA4495094.1"/>
    </source>
</evidence>
<name>A0A7W2A9C5_9BACL</name>
<dbReference type="AlphaFoldDB" id="A0A7W2A9C5"/>
<accession>A0A7W2A9C5</accession>
<sequence length="302" mass="33775">MDSIKWIRSDGTEYSLTGQSDIKVLFDREGFFMPPVSYVEEAVPIEDECSGTSIQEGKTVRRLNIEPREIRMRLRVSGANPAELRQNVRKYMKAFSPLFGDGKLQVTTPDGIVRVLYCRYLDGLKGQENPDELTTTTQTLPLVLIAYDPYFYSEASTSITITEQSTTTSFFPFFPLTLNYAGSFGEVTINNDGDATAYPVWTIYGPADFFKVSNLTTGEAFLIDGNVENGAIIGYSRYATVDARPGNYLIERSDGTNLFEYRSPDSVLFGFQPGENKIRVEIAGPASETKVDLNYQTRHLVV</sequence>
<keyword evidence="2" id="KW-1185">Reference proteome</keyword>
<dbReference type="Proteomes" id="UP000535491">
    <property type="component" value="Unassembled WGS sequence"/>
</dbReference>
<evidence type="ECO:0000313" key="2">
    <source>
        <dbReference type="Proteomes" id="UP000535491"/>
    </source>
</evidence>
<reference evidence="1 2" key="1">
    <citation type="submission" date="2020-07" db="EMBL/GenBank/DDBJ databases">
        <authorList>
            <person name="Feng H."/>
        </authorList>
    </citation>
    <scope>NUCLEOTIDE SEQUENCE [LARGE SCALE GENOMIC DNA]</scope>
    <source>
        <strain evidence="2">s-10</strain>
    </source>
</reference>
<proteinExistence type="predicted"/>
<comment type="caution">
    <text evidence="1">The sequence shown here is derived from an EMBL/GenBank/DDBJ whole genome shotgun (WGS) entry which is preliminary data.</text>
</comment>
<protein>
    <submittedName>
        <fullName evidence="1">Phage tail family protein</fullName>
    </submittedName>
</protein>
<organism evidence="1 2">
    <name type="scientific">Paenactinomyces guangxiensis</name>
    <dbReference type="NCBI Taxonomy" id="1490290"/>
    <lineage>
        <taxon>Bacteria</taxon>
        <taxon>Bacillati</taxon>
        <taxon>Bacillota</taxon>
        <taxon>Bacilli</taxon>
        <taxon>Bacillales</taxon>
        <taxon>Thermoactinomycetaceae</taxon>
        <taxon>Paenactinomyces</taxon>
    </lineage>
</organism>
<dbReference type="EMBL" id="JACEIQ010000012">
    <property type="protein sequence ID" value="MBA4495094.1"/>
    <property type="molecule type" value="Genomic_DNA"/>
</dbReference>
<dbReference type="RefSeq" id="WP_181752338.1">
    <property type="nucleotide sequence ID" value="NZ_JACEIQ010000012.1"/>
</dbReference>